<keyword evidence="1" id="KW-1015">Disulfide bond</keyword>
<feature type="domain" description="Peptidase S1" evidence="3">
    <location>
        <begin position="44"/>
        <end position="275"/>
    </location>
</feature>
<reference evidence="4" key="1">
    <citation type="submission" date="2014-05" db="EMBL/GenBank/DDBJ databases">
        <authorList>
            <person name="Chronopoulou M."/>
        </authorList>
    </citation>
    <scope>NUCLEOTIDE SEQUENCE</scope>
    <source>
        <tissue evidence="4">Whole organism</tissue>
    </source>
</reference>
<dbReference type="OrthoDB" id="6748788at2759"/>
<dbReference type="GO" id="GO:0004252">
    <property type="term" value="F:serine-type endopeptidase activity"/>
    <property type="evidence" value="ECO:0007669"/>
    <property type="project" value="InterPro"/>
</dbReference>
<dbReference type="InterPro" id="IPR009003">
    <property type="entry name" value="Peptidase_S1_PA"/>
</dbReference>
<dbReference type="PROSITE" id="PS50240">
    <property type="entry name" value="TRYPSIN_DOM"/>
    <property type="match status" value="1"/>
</dbReference>
<dbReference type="EMBL" id="HACA01019832">
    <property type="protein sequence ID" value="CDW37193.1"/>
    <property type="molecule type" value="Transcribed_RNA"/>
</dbReference>
<name>A0A0K2UG34_LEPSM</name>
<dbReference type="PROSITE" id="PS00134">
    <property type="entry name" value="TRYPSIN_HIS"/>
    <property type="match status" value="1"/>
</dbReference>
<dbReference type="InterPro" id="IPR043504">
    <property type="entry name" value="Peptidase_S1_PA_chymotrypsin"/>
</dbReference>
<sequence>MSNKVIKLLLYIAQLPFCYQLFPLDCNCGRSYAHNGFSGDNSKMLKGDYLSKNEQPWLSFLDSSFSDGRRIFCSGAIINLKFIITAAHCLKSRNHSLDLVYVYVGAHNLSNMDKHSRIYRSSSVILHEDYNERTFENDIGLVELPVSLLFSPSVQPVCLPRHREVQFNQRIATVYGWGDIQHNRALGSLLPKGVNLYITQPDEKRSNGSLKRFIAKSEENRVCTLSEGGPLVLKENRKFTLVGVTSLASQCEVQNMTGEFARVSQYMGWIIKHAVNGECFRKTSFYSRILTMLRSSLT</sequence>
<evidence type="ECO:0000313" key="4">
    <source>
        <dbReference type="EMBL" id="CDW37193.1"/>
    </source>
</evidence>
<keyword evidence="2" id="KW-0732">Signal</keyword>
<dbReference type="InterPro" id="IPR001254">
    <property type="entry name" value="Trypsin_dom"/>
</dbReference>
<accession>A0A0K2UG34</accession>
<proteinExistence type="predicted"/>
<dbReference type="Pfam" id="PF00089">
    <property type="entry name" value="Trypsin"/>
    <property type="match status" value="1"/>
</dbReference>
<protein>
    <recommendedName>
        <fullName evidence="3">Peptidase S1 domain-containing protein</fullName>
    </recommendedName>
</protein>
<dbReference type="AlphaFoldDB" id="A0A0K2UG34"/>
<feature type="signal peptide" evidence="2">
    <location>
        <begin position="1"/>
        <end position="20"/>
    </location>
</feature>
<dbReference type="PRINTS" id="PR00722">
    <property type="entry name" value="CHYMOTRYPSIN"/>
</dbReference>
<dbReference type="Gene3D" id="2.40.10.10">
    <property type="entry name" value="Trypsin-like serine proteases"/>
    <property type="match status" value="1"/>
</dbReference>
<dbReference type="SUPFAM" id="SSF50494">
    <property type="entry name" value="Trypsin-like serine proteases"/>
    <property type="match status" value="1"/>
</dbReference>
<dbReference type="PANTHER" id="PTHR24252">
    <property type="entry name" value="ACROSIN-RELATED"/>
    <property type="match status" value="1"/>
</dbReference>
<dbReference type="InterPro" id="IPR018114">
    <property type="entry name" value="TRYPSIN_HIS"/>
</dbReference>
<feature type="chain" id="PRO_5005488701" description="Peptidase S1 domain-containing protein" evidence="2">
    <location>
        <begin position="21"/>
        <end position="298"/>
    </location>
</feature>
<organism evidence="4">
    <name type="scientific">Lepeophtheirus salmonis</name>
    <name type="common">Salmon louse</name>
    <name type="synonym">Caligus salmonis</name>
    <dbReference type="NCBI Taxonomy" id="72036"/>
    <lineage>
        <taxon>Eukaryota</taxon>
        <taxon>Metazoa</taxon>
        <taxon>Ecdysozoa</taxon>
        <taxon>Arthropoda</taxon>
        <taxon>Crustacea</taxon>
        <taxon>Multicrustacea</taxon>
        <taxon>Hexanauplia</taxon>
        <taxon>Copepoda</taxon>
        <taxon>Siphonostomatoida</taxon>
        <taxon>Caligidae</taxon>
        <taxon>Lepeophtheirus</taxon>
    </lineage>
</organism>
<dbReference type="FunFam" id="2.40.10.10:FF:000068">
    <property type="entry name" value="transmembrane protease serine 2"/>
    <property type="match status" value="1"/>
</dbReference>
<evidence type="ECO:0000256" key="2">
    <source>
        <dbReference type="SAM" id="SignalP"/>
    </source>
</evidence>
<dbReference type="CDD" id="cd00190">
    <property type="entry name" value="Tryp_SPc"/>
    <property type="match status" value="1"/>
</dbReference>
<evidence type="ECO:0000259" key="3">
    <source>
        <dbReference type="PROSITE" id="PS50240"/>
    </source>
</evidence>
<evidence type="ECO:0000256" key="1">
    <source>
        <dbReference type="ARBA" id="ARBA00023157"/>
    </source>
</evidence>
<dbReference type="PANTHER" id="PTHR24252:SF7">
    <property type="entry name" value="HYALIN"/>
    <property type="match status" value="1"/>
</dbReference>
<dbReference type="InterPro" id="IPR001314">
    <property type="entry name" value="Peptidase_S1A"/>
</dbReference>
<dbReference type="SMART" id="SM00020">
    <property type="entry name" value="Tryp_SPc"/>
    <property type="match status" value="1"/>
</dbReference>
<dbReference type="GO" id="GO:0006508">
    <property type="term" value="P:proteolysis"/>
    <property type="evidence" value="ECO:0007669"/>
    <property type="project" value="InterPro"/>
</dbReference>